<comment type="subcellular location">
    <subcellularLocation>
        <location evidence="1">Cell membrane</location>
        <topology evidence="1">Single-pass type II membrane protein</topology>
    </subcellularLocation>
</comment>
<comment type="similarity">
    <text evidence="13">Belongs to the glycosyl hydrolase 5 (cellulase A) family.</text>
</comment>
<organism evidence="15 16">
    <name type="scientific">Blautia stercoris</name>
    <dbReference type="NCBI Taxonomy" id="871664"/>
    <lineage>
        <taxon>Bacteria</taxon>
        <taxon>Bacillati</taxon>
        <taxon>Bacillota</taxon>
        <taxon>Clostridia</taxon>
        <taxon>Lachnospirales</taxon>
        <taxon>Lachnospiraceae</taxon>
        <taxon>Blautia</taxon>
    </lineage>
</organism>
<dbReference type="Proteomes" id="UP000661649">
    <property type="component" value="Unassembled WGS sequence"/>
</dbReference>
<evidence type="ECO:0000256" key="5">
    <source>
        <dbReference type="ARBA" id="ARBA00022968"/>
    </source>
</evidence>
<reference evidence="15 16" key="1">
    <citation type="submission" date="2020-08" db="EMBL/GenBank/DDBJ databases">
        <title>Genome public.</title>
        <authorList>
            <person name="Liu C."/>
            <person name="Sun Q."/>
        </authorList>
    </citation>
    <scope>NUCLEOTIDE SEQUENCE [LARGE SCALE GENOMIC DNA]</scope>
    <source>
        <strain evidence="15 16">3_YM_SP_D4_24.mj</strain>
    </source>
</reference>
<sequence length="388" mass="45079">MKVKGVNLGNWLVLEKWMSPSLFDGTTAEDEYYLPTQLSKEVYEAKIKIHRSEYITERDFTRIKSMGMDAVRIPVPYFIFGDREPFIGCIEELDKAFNWAEKYGLQILIDLHTAPDSQNGFDNGGISGICKWSQDPDEVEFELTVLERLAKRYGTRKGLWGIEILNEPILEDMWESMNVAERYPAVDPEKAKGTKPNTMEFIRGFYLEAYDRIRKHMPEEKYVVFHDAFRLKAWKDFMREEKYKNVVLDTHQYLMVAEMNGCEQNVENYVSYVEELKKDIAEMQEYFPVICGEWCLFNSLTVGHDTKGGQTVLNGVEGLSEECISAETKKEIYNTLAKAMLDAWDAGSGYFYWSYKLLTDTVNTPGWVGWDSWDLGRCVDFGWFPIEK</sequence>
<evidence type="ECO:0000256" key="12">
    <source>
        <dbReference type="ARBA" id="ARBA00041260"/>
    </source>
</evidence>
<evidence type="ECO:0000256" key="4">
    <source>
        <dbReference type="ARBA" id="ARBA00022801"/>
    </source>
</evidence>
<keyword evidence="6" id="KW-1133">Transmembrane helix</keyword>
<keyword evidence="7" id="KW-0472">Membrane</keyword>
<keyword evidence="16" id="KW-1185">Reference proteome</keyword>
<evidence type="ECO:0000256" key="6">
    <source>
        <dbReference type="ARBA" id="ARBA00022989"/>
    </source>
</evidence>
<name>A0ABR7PCH4_9FIRM</name>
<dbReference type="Pfam" id="PF00150">
    <property type="entry name" value="Cellulase"/>
    <property type="match status" value="1"/>
</dbReference>
<dbReference type="PANTHER" id="PTHR31297:SF34">
    <property type="entry name" value="GLUCAN 1,3-BETA-GLUCOSIDASE 2"/>
    <property type="match status" value="1"/>
</dbReference>
<evidence type="ECO:0000313" key="16">
    <source>
        <dbReference type="Proteomes" id="UP000661649"/>
    </source>
</evidence>
<evidence type="ECO:0000256" key="1">
    <source>
        <dbReference type="ARBA" id="ARBA00004401"/>
    </source>
</evidence>
<evidence type="ECO:0000256" key="10">
    <source>
        <dbReference type="ARBA" id="ARBA00023316"/>
    </source>
</evidence>
<evidence type="ECO:0000256" key="13">
    <source>
        <dbReference type="RuleBase" id="RU361153"/>
    </source>
</evidence>
<dbReference type="Gene3D" id="3.20.20.80">
    <property type="entry name" value="Glycosidases"/>
    <property type="match status" value="1"/>
</dbReference>
<dbReference type="EMBL" id="JACRTP010000004">
    <property type="protein sequence ID" value="MBC8629104.1"/>
    <property type="molecule type" value="Genomic_DNA"/>
</dbReference>
<keyword evidence="3" id="KW-0812">Transmembrane</keyword>
<keyword evidence="5" id="KW-0735">Signal-anchor</keyword>
<evidence type="ECO:0000313" key="15">
    <source>
        <dbReference type="EMBL" id="MBC8629104.1"/>
    </source>
</evidence>
<dbReference type="SUPFAM" id="SSF51445">
    <property type="entry name" value="(Trans)glycosidases"/>
    <property type="match status" value="1"/>
</dbReference>
<evidence type="ECO:0000256" key="8">
    <source>
        <dbReference type="ARBA" id="ARBA00023180"/>
    </source>
</evidence>
<keyword evidence="9 13" id="KW-0326">Glycosidase</keyword>
<keyword evidence="8" id="KW-0325">Glycoprotein</keyword>
<proteinExistence type="inferred from homology"/>
<evidence type="ECO:0000259" key="14">
    <source>
        <dbReference type="Pfam" id="PF00150"/>
    </source>
</evidence>
<keyword evidence="10" id="KW-0961">Cell wall biogenesis/degradation</keyword>
<evidence type="ECO:0000256" key="7">
    <source>
        <dbReference type="ARBA" id="ARBA00023136"/>
    </source>
</evidence>
<dbReference type="RefSeq" id="WP_187558837.1">
    <property type="nucleotide sequence ID" value="NZ_JACRTP010000004.1"/>
</dbReference>
<protein>
    <recommendedName>
        <fullName evidence="12">Exo-1,3-beta-glucanase D</fullName>
    </recommendedName>
</protein>
<feature type="domain" description="Glycoside hydrolase family 5" evidence="14">
    <location>
        <begin position="52"/>
        <end position="298"/>
    </location>
</feature>
<comment type="caution">
    <text evidence="15">The sequence shown here is derived from an EMBL/GenBank/DDBJ whole genome shotgun (WGS) entry which is preliminary data.</text>
</comment>
<evidence type="ECO:0000256" key="9">
    <source>
        <dbReference type="ARBA" id="ARBA00023295"/>
    </source>
</evidence>
<evidence type="ECO:0000256" key="11">
    <source>
        <dbReference type="ARBA" id="ARBA00037126"/>
    </source>
</evidence>
<dbReference type="InterPro" id="IPR001547">
    <property type="entry name" value="Glyco_hydro_5"/>
</dbReference>
<comment type="function">
    <text evidence="11">Glucosidase involved in the degradation of cellulosic biomass. Active on lichenan.</text>
</comment>
<gene>
    <name evidence="15" type="ORF">H8712_10860</name>
</gene>
<evidence type="ECO:0000256" key="2">
    <source>
        <dbReference type="ARBA" id="ARBA00022475"/>
    </source>
</evidence>
<dbReference type="InterPro" id="IPR050386">
    <property type="entry name" value="Glycosyl_hydrolase_5"/>
</dbReference>
<keyword evidence="4 13" id="KW-0378">Hydrolase</keyword>
<keyword evidence="2" id="KW-1003">Cell membrane</keyword>
<accession>A0ABR7PCH4</accession>
<dbReference type="InterPro" id="IPR017853">
    <property type="entry name" value="GH"/>
</dbReference>
<dbReference type="PANTHER" id="PTHR31297">
    <property type="entry name" value="GLUCAN ENDO-1,6-BETA-GLUCOSIDASE B"/>
    <property type="match status" value="1"/>
</dbReference>
<evidence type="ECO:0000256" key="3">
    <source>
        <dbReference type="ARBA" id="ARBA00022692"/>
    </source>
</evidence>